<keyword evidence="7" id="KW-0762">Sugar transport</keyword>
<evidence type="ECO:0000259" key="6">
    <source>
        <dbReference type="PROSITE" id="PS50850"/>
    </source>
</evidence>
<dbReference type="Pfam" id="PF00083">
    <property type="entry name" value="Sugar_tr"/>
    <property type="match status" value="1"/>
</dbReference>
<name>A0A1G9WY08_9ACTO</name>
<comment type="subcellular location">
    <subcellularLocation>
        <location evidence="1">Cell membrane</location>
        <topology evidence="1">Multi-pass membrane protein</topology>
    </subcellularLocation>
</comment>
<dbReference type="GO" id="GO:0022857">
    <property type="term" value="F:transmembrane transporter activity"/>
    <property type="evidence" value="ECO:0007669"/>
    <property type="project" value="InterPro"/>
</dbReference>
<gene>
    <name evidence="7" type="ORF">SAMN04487766_10886</name>
</gene>
<dbReference type="Proteomes" id="UP000199671">
    <property type="component" value="Unassembled WGS sequence"/>
</dbReference>
<evidence type="ECO:0000256" key="3">
    <source>
        <dbReference type="ARBA" id="ARBA00022989"/>
    </source>
</evidence>
<dbReference type="InterPro" id="IPR020846">
    <property type="entry name" value="MFS_dom"/>
</dbReference>
<feature type="transmembrane region" description="Helical" evidence="5">
    <location>
        <begin position="21"/>
        <end position="41"/>
    </location>
</feature>
<organism evidence="7 8">
    <name type="scientific">Actinomyces ruminicola</name>
    <dbReference type="NCBI Taxonomy" id="332524"/>
    <lineage>
        <taxon>Bacteria</taxon>
        <taxon>Bacillati</taxon>
        <taxon>Actinomycetota</taxon>
        <taxon>Actinomycetes</taxon>
        <taxon>Actinomycetales</taxon>
        <taxon>Actinomycetaceae</taxon>
        <taxon>Actinomyces</taxon>
    </lineage>
</organism>
<dbReference type="Gene3D" id="1.20.1250.20">
    <property type="entry name" value="MFS general substrate transporter like domains"/>
    <property type="match status" value="1"/>
</dbReference>
<dbReference type="InterPro" id="IPR005828">
    <property type="entry name" value="MFS_sugar_transport-like"/>
</dbReference>
<keyword evidence="7" id="KW-0813">Transport</keyword>
<dbReference type="GO" id="GO:0005886">
    <property type="term" value="C:plasma membrane"/>
    <property type="evidence" value="ECO:0007669"/>
    <property type="project" value="UniProtKB-SubCell"/>
</dbReference>
<proteinExistence type="predicted"/>
<keyword evidence="3 5" id="KW-1133">Transmembrane helix</keyword>
<dbReference type="AlphaFoldDB" id="A0A1G9WY08"/>
<dbReference type="PROSITE" id="PS50850">
    <property type="entry name" value="MFS"/>
    <property type="match status" value="1"/>
</dbReference>
<dbReference type="EMBL" id="FNHU01000008">
    <property type="protein sequence ID" value="SDM89171.1"/>
    <property type="molecule type" value="Genomic_DNA"/>
</dbReference>
<evidence type="ECO:0000256" key="1">
    <source>
        <dbReference type="ARBA" id="ARBA00004651"/>
    </source>
</evidence>
<sequence length="95" mass="10000">MAAIGTIVGGSLSDRFGRHPILMLIGLLYIAGALGTALASLEPVFLVFRFIVPRPPAGYSDTAVTRMRRRSRAGCAQAPRVAVACDTPGFMALPV</sequence>
<dbReference type="InterPro" id="IPR036259">
    <property type="entry name" value="MFS_trans_sf"/>
</dbReference>
<evidence type="ECO:0000256" key="5">
    <source>
        <dbReference type="SAM" id="Phobius"/>
    </source>
</evidence>
<reference evidence="7 8" key="1">
    <citation type="submission" date="2016-10" db="EMBL/GenBank/DDBJ databases">
        <authorList>
            <person name="de Groot N.N."/>
        </authorList>
    </citation>
    <scope>NUCLEOTIDE SEQUENCE [LARGE SCALE GENOMIC DNA]</scope>
    <source>
        <strain evidence="7 8">KPR-7B</strain>
    </source>
</reference>
<keyword evidence="2 5" id="KW-0812">Transmembrane</keyword>
<evidence type="ECO:0000256" key="4">
    <source>
        <dbReference type="ARBA" id="ARBA00023136"/>
    </source>
</evidence>
<evidence type="ECO:0000313" key="8">
    <source>
        <dbReference type="Proteomes" id="UP000199671"/>
    </source>
</evidence>
<keyword evidence="4 5" id="KW-0472">Membrane</keyword>
<dbReference type="SUPFAM" id="SSF103473">
    <property type="entry name" value="MFS general substrate transporter"/>
    <property type="match status" value="1"/>
</dbReference>
<accession>A0A1G9WY08</accession>
<feature type="domain" description="Major facilitator superfamily (MFS) profile" evidence="6">
    <location>
        <begin position="1"/>
        <end position="95"/>
    </location>
</feature>
<evidence type="ECO:0000313" key="7">
    <source>
        <dbReference type="EMBL" id="SDM89171.1"/>
    </source>
</evidence>
<protein>
    <submittedName>
        <fullName evidence="7">Sugar transporter</fullName>
    </submittedName>
</protein>
<evidence type="ECO:0000256" key="2">
    <source>
        <dbReference type="ARBA" id="ARBA00022692"/>
    </source>
</evidence>